<dbReference type="GO" id="GO:0016787">
    <property type="term" value="F:hydrolase activity"/>
    <property type="evidence" value="ECO:0007669"/>
    <property type="project" value="UniProtKB-KW"/>
</dbReference>
<dbReference type="AlphaFoldDB" id="A0A7C3E0K5"/>
<sequence>MIVVDTSVWIDYVNGVITPQTDLLDIELQNSRVATGDLIIAEFLQGFREEKQFQEAKALMDSLEYYDFVGKEMAISAAENFRKLRKKGITVRKTIDVLIATFCIEFGFELLHNDRDFDPMEAVLGLRIKR</sequence>
<dbReference type="HAMAP" id="MF_00265">
    <property type="entry name" value="VapC_Nob1"/>
    <property type="match status" value="1"/>
</dbReference>
<evidence type="ECO:0000256" key="5">
    <source>
        <dbReference type="ARBA" id="ARBA00022842"/>
    </source>
</evidence>
<evidence type="ECO:0000313" key="8">
    <source>
        <dbReference type="EMBL" id="HFH28232.1"/>
    </source>
</evidence>
<dbReference type="Gene3D" id="3.40.50.1010">
    <property type="entry name" value="5'-nuclease"/>
    <property type="match status" value="1"/>
</dbReference>
<dbReference type="GO" id="GO:0004540">
    <property type="term" value="F:RNA nuclease activity"/>
    <property type="evidence" value="ECO:0007669"/>
    <property type="project" value="InterPro"/>
</dbReference>
<comment type="function">
    <text evidence="6">Toxic component of a toxin-antitoxin (TA) system. An RNase.</text>
</comment>
<dbReference type="InterPro" id="IPR029060">
    <property type="entry name" value="PIN-like_dom_sf"/>
</dbReference>
<keyword evidence="3 6" id="KW-0479">Metal-binding</keyword>
<dbReference type="GO" id="GO:0090729">
    <property type="term" value="F:toxin activity"/>
    <property type="evidence" value="ECO:0007669"/>
    <property type="project" value="UniProtKB-KW"/>
</dbReference>
<comment type="cofactor">
    <cofactor evidence="6">
        <name>Mg(2+)</name>
        <dbReference type="ChEBI" id="CHEBI:18420"/>
    </cofactor>
</comment>
<feature type="binding site" evidence="6">
    <location>
        <position position="96"/>
    </location>
    <ligand>
        <name>Mg(2+)</name>
        <dbReference type="ChEBI" id="CHEBI:18420"/>
    </ligand>
</feature>
<keyword evidence="1 6" id="KW-1277">Toxin-antitoxin system</keyword>
<feature type="binding site" evidence="6">
    <location>
        <position position="5"/>
    </location>
    <ligand>
        <name>Mg(2+)</name>
        <dbReference type="ChEBI" id="CHEBI:18420"/>
    </ligand>
</feature>
<dbReference type="InterPro" id="IPR051749">
    <property type="entry name" value="PINc/VapC_TA_RNase"/>
</dbReference>
<dbReference type="PANTHER" id="PTHR42740">
    <property type="entry name" value="RIBONUCLEASE VAPC3"/>
    <property type="match status" value="1"/>
</dbReference>
<organism evidence="8">
    <name type="scientific">Gracilinema caldarium</name>
    <dbReference type="NCBI Taxonomy" id="215591"/>
    <lineage>
        <taxon>Bacteria</taxon>
        <taxon>Pseudomonadati</taxon>
        <taxon>Spirochaetota</taxon>
        <taxon>Spirochaetia</taxon>
        <taxon>Spirochaetales</taxon>
        <taxon>Breznakiellaceae</taxon>
        <taxon>Gracilinema</taxon>
    </lineage>
</organism>
<evidence type="ECO:0000259" key="7">
    <source>
        <dbReference type="Pfam" id="PF01850"/>
    </source>
</evidence>
<dbReference type="EC" id="3.1.-.-" evidence="6"/>
<dbReference type="InterPro" id="IPR002716">
    <property type="entry name" value="PIN_dom"/>
</dbReference>
<proteinExistence type="inferred from homology"/>
<keyword evidence="2 6" id="KW-0540">Nuclease</keyword>
<dbReference type="CDD" id="cd18760">
    <property type="entry name" value="PIN_MtVapC3-like"/>
    <property type="match status" value="1"/>
</dbReference>
<evidence type="ECO:0000256" key="4">
    <source>
        <dbReference type="ARBA" id="ARBA00022801"/>
    </source>
</evidence>
<dbReference type="InterPro" id="IPR022907">
    <property type="entry name" value="VapC_family"/>
</dbReference>
<evidence type="ECO:0000256" key="1">
    <source>
        <dbReference type="ARBA" id="ARBA00022649"/>
    </source>
</evidence>
<accession>A0A7C3E0K5</accession>
<keyword evidence="6" id="KW-0800">Toxin</keyword>
<gene>
    <name evidence="6" type="primary">vapC</name>
    <name evidence="8" type="ORF">ENS59_01785</name>
</gene>
<dbReference type="EMBL" id="DSVL01000056">
    <property type="protein sequence ID" value="HFH28232.1"/>
    <property type="molecule type" value="Genomic_DNA"/>
</dbReference>
<dbReference type="GO" id="GO:0000287">
    <property type="term" value="F:magnesium ion binding"/>
    <property type="evidence" value="ECO:0007669"/>
    <property type="project" value="UniProtKB-UniRule"/>
</dbReference>
<reference evidence="8" key="1">
    <citation type="journal article" date="2020" name="mSystems">
        <title>Genome- and Community-Level Interaction Insights into Carbon Utilization and Element Cycling Functions of Hydrothermarchaeota in Hydrothermal Sediment.</title>
        <authorList>
            <person name="Zhou Z."/>
            <person name="Liu Y."/>
            <person name="Xu W."/>
            <person name="Pan J."/>
            <person name="Luo Z.H."/>
            <person name="Li M."/>
        </authorList>
    </citation>
    <scope>NUCLEOTIDE SEQUENCE [LARGE SCALE GENOMIC DNA]</scope>
    <source>
        <strain evidence="8">SpSt-503</strain>
    </source>
</reference>
<evidence type="ECO:0000256" key="6">
    <source>
        <dbReference type="HAMAP-Rule" id="MF_00265"/>
    </source>
</evidence>
<protein>
    <recommendedName>
        <fullName evidence="6">Ribonuclease VapC</fullName>
        <shortName evidence="6">RNase VapC</shortName>
        <ecNumber evidence="6">3.1.-.-</ecNumber>
    </recommendedName>
    <alternativeName>
        <fullName evidence="6">Toxin VapC</fullName>
    </alternativeName>
</protein>
<dbReference type="PANTHER" id="PTHR42740:SF1">
    <property type="entry name" value="RIBONUCLEASE VAPC3"/>
    <property type="match status" value="1"/>
</dbReference>
<comment type="caution">
    <text evidence="8">The sequence shown here is derived from an EMBL/GenBank/DDBJ whole genome shotgun (WGS) entry which is preliminary data.</text>
</comment>
<dbReference type="Pfam" id="PF01850">
    <property type="entry name" value="PIN"/>
    <property type="match status" value="1"/>
</dbReference>
<comment type="similarity">
    <text evidence="6">Belongs to the PINc/VapC protein family.</text>
</comment>
<evidence type="ECO:0000256" key="2">
    <source>
        <dbReference type="ARBA" id="ARBA00022722"/>
    </source>
</evidence>
<name>A0A7C3E0K5_9SPIR</name>
<keyword evidence="5 6" id="KW-0460">Magnesium</keyword>
<keyword evidence="4 6" id="KW-0378">Hydrolase</keyword>
<evidence type="ECO:0000256" key="3">
    <source>
        <dbReference type="ARBA" id="ARBA00022723"/>
    </source>
</evidence>
<dbReference type="SUPFAM" id="SSF88723">
    <property type="entry name" value="PIN domain-like"/>
    <property type="match status" value="1"/>
</dbReference>
<feature type="domain" description="PIN" evidence="7">
    <location>
        <begin position="2"/>
        <end position="118"/>
    </location>
</feature>